<protein>
    <submittedName>
        <fullName evidence="2">Uncharacterized protein</fullName>
    </submittedName>
</protein>
<feature type="region of interest" description="Disordered" evidence="1">
    <location>
        <begin position="633"/>
        <end position="653"/>
    </location>
</feature>
<organism evidence="2">
    <name type="scientific">Tetraselmis sp. GSL018</name>
    <dbReference type="NCBI Taxonomy" id="582737"/>
    <lineage>
        <taxon>Eukaryota</taxon>
        <taxon>Viridiplantae</taxon>
        <taxon>Chlorophyta</taxon>
        <taxon>core chlorophytes</taxon>
        <taxon>Chlorodendrophyceae</taxon>
        <taxon>Chlorodendrales</taxon>
        <taxon>Chlorodendraceae</taxon>
        <taxon>Tetraselmis</taxon>
    </lineage>
</organism>
<feature type="compositionally biased region" description="Polar residues" evidence="1">
    <location>
        <begin position="434"/>
        <end position="447"/>
    </location>
</feature>
<dbReference type="EMBL" id="GBEZ01006533">
    <property type="protein sequence ID" value="JAC78872.1"/>
    <property type="molecule type" value="Transcribed_RNA"/>
</dbReference>
<gene>
    <name evidence="2" type="ORF">TSPGSL018_14099</name>
</gene>
<evidence type="ECO:0000256" key="1">
    <source>
        <dbReference type="SAM" id="MobiDB-lite"/>
    </source>
</evidence>
<reference evidence="2" key="1">
    <citation type="submission" date="2014-05" db="EMBL/GenBank/DDBJ databases">
        <title>The transcriptome of the halophilic microalga Tetraselmis sp. GSL018 isolated from the Great Salt Lake, Utah.</title>
        <authorList>
            <person name="Jinkerson R.E."/>
            <person name="D'Adamo S."/>
            <person name="Posewitz M.C."/>
        </authorList>
    </citation>
    <scope>NUCLEOTIDE SEQUENCE</scope>
    <source>
        <strain evidence="2">GSL018</strain>
    </source>
</reference>
<feature type="region of interest" description="Disordered" evidence="1">
    <location>
        <begin position="426"/>
        <end position="477"/>
    </location>
</feature>
<feature type="region of interest" description="Disordered" evidence="1">
    <location>
        <begin position="551"/>
        <end position="570"/>
    </location>
</feature>
<feature type="non-terminal residue" evidence="2">
    <location>
        <position position="1"/>
    </location>
</feature>
<evidence type="ECO:0000313" key="2">
    <source>
        <dbReference type="EMBL" id="JAC78872.1"/>
    </source>
</evidence>
<proteinExistence type="predicted"/>
<name>A0A061S132_9CHLO</name>
<feature type="compositionally biased region" description="Basic and acidic residues" evidence="1">
    <location>
        <begin position="224"/>
        <end position="248"/>
    </location>
</feature>
<feature type="region of interest" description="Disordered" evidence="1">
    <location>
        <begin position="499"/>
        <end position="543"/>
    </location>
</feature>
<feature type="compositionally biased region" description="Polar residues" evidence="1">
    <location>
        <begin position="503"/>
        <end position="517"/>
    </location>
</feature>
<sequence length="701" mass="73955">NFAMFGDALDGWVKDNKHVLDLIVDDASRPGCVQDADPDTKRHKDVVGHQLVVLSSMWGVMKANLMAMQEKILGFDPRTREATGFTRQEVRDGTASVLRLWRKISEAVSPLQVALGNMDPNNIVASVMGKVKEEEQDEKNNTGHAGAVEVARRIKALEEQGTANATETVRFGTSWIAHAPIIEPQVQQVPYSRPPQPAQARFRARTLSKQERQPSSVPIEQESEGDRLDSAHGKSGEELRVRRPKLDCTSDGGAAAETANLEKTLGNLTVAQDPTPEGPRLPQGPRQLKPIADAAEPMSGLGMVVVGRSQAPAGAAAAPGAGAYGRAGAVAPGRPLPHGPIDEVLALQVSGQNEGLPGGGSLPGTVRPVRLEPLPNQGSATQSCGEPCGSEASGTGAKPGMLAKPSGDAGAERVAMDLQLRGKQLAWGMGDNTGPKTVQTDATSRSNGYPIPVPAKSSKRLLGAIPGGHRRSGGSLDDRVGSLLAECDSCLGQRRRTAGPFVQTDSNGVEEQNNTRPSTRHFEMPATNSSSVHPAIDNGQLSGTTADEAFSRDVSDEAQGEGSGPDLRGTAQEISSGARAIAKPQQPKVLGRTAKVERSGFQAKLQPLPYAVQPASLRPHKATLAGSNGLIDGLHVSASSPPQDDDRLSPTLPEFGRLRGKICNGSRYHSGMISHGTQNALDEKADFLICLWALSLKLSLV</sequence>
<dbReference type="AlphaFoldDB" id="A0A061S132"/>
<feature type="region of interest" description="Disordered" evidence="1">
    <location>
        <begin position="374"/>
        <end position="407"/>
    </location>
</feature>
<accession>A0A061S132</accession>
<feature type="region of interest" description="Disordered" evidence="1">
    <location>
        <begin position="186"/>
        <end position="287"/>
    </location>
</feature>